<name>A0A5E4Q5N0_9NEOP</name>
<proteinExistence type="predicted"/>
<evidence type="ECO:0000313" key="2">
    <source>
        <dbReference type="EMBL" id="VVC92880.1"/>
    </source>
</evidence>
<dbReference type="Proteomes" id="UP000324832">
    <property type="component" value="Unassembled WGS sequence"/>
</dbReference>
<evidence type="ECO:0000313" key="3">
    <source>
        <dbReference type="Proteomes" id="UP000324832"/>
    </source>
</evidence>
<feature type="transmembrane region" description="Helical" evidence="1">
    <location>
        <begin position="26"/>
        <end position="46"/>
    </location>
</feature>
<keyword evidence="1" id="KW-1133">Transmembrane helix</keyword>
<protein>
    <submittedName>
        <fullName evidence="2">Uncharacterized protein</fullName>
    </submittedName>
</protein>
<sequence length="135" mass="15603">MRLLYKEILLQSRRTFKKFGHKQQPVPAITVLWHGFLTFTFIGMGINWKRISRFMFGEEPNQEQTSPLSIEPIVTKVHIVDTYTEYLLPNLFLTQNSETVLPAVVNVVSVGAKNYRHVRKLIFNTFSATDSPGEF</sequence>
<dbReference type="AlphaFoldDB" id="A0A5E4Q5N0"/>
<keyword evidence="3" id="KW-1185">Reference proteome</keyword>
<reference evidence="2 3" key="1">
    <citation type="submission" date="2017-07" db="EMBL/GenBank/DDBJ databases">
        <authorList>
            <person name="Talla V."/>
            <person name="Backstrom N."/>
        </authorList>
    </citation>
    <scope>NUCLEOTIDE SEQUENCE [LARGE SCALE GENOMIC DNA]</scope>
</reference>
<accession>A0A5E4Q5N0</accession>
<evidence type="ECO:0000256" key="1">
    <source>
        <dbReference type="SAM" id="Phobius"/>
    </source>
</evidence>
<keyword evidence="1" id="KW-0472">Membrane</keyword>
<gene>
    <name evidence="2" type="ORF">LSINAPIS_LOCUS5211</name>
</gene>
<organism evidence="2 3">
    <name type="scientific">Leptidea sinapis</name>
    <dbReference type="NCBI Taxonomy" id="189913"/>
    <lineage>
        <taxon>Eukaryota</taxon>
        <taxon>Metazoa</taxon>
        <taxon>Ecdysozoa</taxon>
        <taxon>Arthropoda</taxon>
        <taxon>Hexapoda</taxon>
        <taxon>Insecta</taxon>
        <taxon>Pterygota</taxon>
        <taxon>Neoptera</taxon>
        <taxon>Endopterygota</taxon>
        <taxon>Lepidoptera</taxon>
        <taxon>Glossata</taxon>
        <taxon>Ditrysia</taxon>
        <taxon>Papilionoidea</taxon>
        <taxon>Pieridae</taxon>
        <taxon>Dismorphiinae</taxon>
        <taxon>Leptidea</taxon>
    </lineage>
</organism>
<dbReference type="EMBL" id="FZQP02001448">
    <property type="protein sequence ID" value="VVC92880.1"/>
    <property type="molecule type" value="Genomic_DNA"/>
</dbReference>
<keyword evidence="1" id="KW-0812">Transmembrane</keyword>
<feature type="non-terminal residue" evidence="2">
    <location>
        <position position="135"/>
    </location>
</feature>